<evidence type="ECO:0000313" key="2">
    <source>
        <dbReference type="EMBL" id="WOG81994.1"/>
    </source>
</evidence>
<dbReference type="Proteomes" id="UP000077755">
    <property type="component" value="Chromosome 1"/>
</dbReference>
<protein>
    <submittedName>
        <fullName evidence="1">Uncharacterized protein</fullName>
    </submittedName>
</protein>
<proteinExistence type="predicted"/>
<reference evidence="2" key="2">
    <citation type="submission" date="2022-03" db="EMBL/GenBank/DDBJ databases">
        <title>Draft title - Genomic analysis of global carrot germplasm unveils the trajectory of domestication and the origin of high carotenoid orange carrot.</title>
        <authorList>
            <person name="Iorizzo M."/>
            <person name="Ellison S."/>
            <person name="Senalik D."/>
            <person name="Macko-Podgorni A."/>
            <person name="Grzebelus D."/>
            <person name="Bostan H."/>
            <person name="Rolling W."/>
            <person name="Curaba J."/>
            <person name="Simon P."/>
        </authorList>
    </citation>
    <scope>NUCLEOTIDE SEQUENCE</scope>
    <source>
        <tissue evidence="2">Leaf</tissue>
    </source>
</reference>
<sequence>MLCGNWAAEKTSCTEYISERRFLTCVNGRCSFFMWFELEFDARSKSVINGLLRRLKNKDDEHFAEMIKGNDIYREFYKDDSLRRRRKSRSGNILL</sequence>
<evidence type="ECO:0000313" key="1">
    <source>
        <dbReference type="EMBL" id="KZN08593.1"/>
    </source>
</evidence>
<gene>
    <name evidence="1" type="ORF">DCAR_001123</name>
    <name evidence="2" type="ORF">DCAR_0101153</name>
</gene>
<dbReference type="EMBL" id="LNRQ01000001">
    <property type="protein sequence ID" value="KZN08593.1"/>
    <property type="molecule type" value="Genomic_DNA"/>
</dbReference>
<accession>A0A162B0W8</accession>
<name>A0A162B0W8_DAUCS</name>
<dbReference type="Gramene" id="KZN08593">
    <property type="protein sequence ID" value="KZN08593"/>
    <property type="gene ID" value="DCAR_001123"/>
</dbReference>
<dbReference type="AlphaFoldDB" id="A0A162B0W8"/>
<keyword evidence="3" id="KW-1185">Reference proteome</keyword>
<reference evidence="1" key="1">
    <citation type="journal article" date="2016" name="Nat. Genet.">
        <title>A high-quality carrot genome assembly provides new insights into carotenoid accumulation and asterid genome evolution.</title>
        <authorList>
            <person name="Iorizzo M."/>
            <person name="Ellison S."/>
            <person name="Senalik D."/>
            <person name="Zeng P."/>
            <person name="Satapoomin P."/>
            <person name="Huang J."/>
            <person name="Bowman M."/>
            <person name="Iovene M."/>
            <person name="Sanseverino W."/>
            <person name="Cavagnaro P."/>
            <person name="Yildiz M."/>
            <person name="Macko-Podgorni A."/>
            <person name="Moranska E."/>
            <person name="Grzebelus E."/>
            <person name="Grzebelus D."/>
            <person name="Ashrafi H."/>
            <person name="Zheng Z."/>
            <person name="Cheng S."/>
            <person name="Spooner D."/>
            <person name="Van Deynze A."/>
            <person name="Simon P."/>
        </authorList>
    </citation>
    <scope>NUCLEOTIDE SEQUENCE [LARGE SCALE GENOMIC DNA]</scope>
    <source>
        <tissue evidence="1">Leaf</tissue>
    </source>
</reference>
<organism evidence="1">
    <name type="scientific">Daucus carota subsp. sativus</name>
    <name type="common">Carrot</name>
    <dbReference type="NCBI Taxonomy" id="79200"/>
    <lineage>
        <taxon>Eukaryota</taxon>
        <taxon>Viridiplantae</taxon>
        <taxon>Streptophyta</taxon>
        <taxon>Embryophyta</taxon>
        <taxon>Tracheophyta</taxon>
        <taxon>Spermatophyta</taxon>
        <taxon>Magnoliopsida</taxon>
        <taxon>eudicotyledons</taxon>
        <taxon>Gunneridae</taxon>
        <taxon>Pentapetalae</taxon>
        <taxon>asterids</taxon>
        <taxon>campanulids</taxon>
        <taxon>Apiales</taxon>
        <taxon>Apiaceae</taxon>
        <taxon>Apioideae</taxon>
        <taxon>Scandiceae</taxon>
        <taxon>Daucinae</taxon>
        <taxon>Daucus</taxon>
        <taxon>Daucus sect. Daucus</taxon>
    </lineage>
</organism>
<dbReference type="EMBL" id="CP093343">
    <property type="protein sequence ID" value="WOG81994.1"/>
    <property type="molecule type" value="Genomic_DNA"/>
</dbReference>
<evidence type="ECO:0000313" key="3">
    <source>
        <dbReference type="Proteomes" id="UP000077755"/>
    </source>
</evidence>